<accession>A0AA97PQC0</accession>
<organism evidence="4">
    <name type="scientific">Pyricularia oryzae (strain Y34)</name>
    <name type="common">Rice blast fungus</name>
    <name type="synonym">Magnaporthe oryzae</name>
    <dbReference type="NCBI Taxonomy" id="1143189"/>
    <lineage>
        <taxon>Eukaryota</taxon>
        <taxon>Fungi</taxon>
        <taxon>Dikarya</taxon>
        <taxon>Ascomycota</taxon>
        <taxon>Pezizomycotina</taxon>
        <taxon>Sordariomycetes</taxon>
        <taxon>Sordariomycetidae</taxon>
        <taxon>Magnaporthales</taxon>
        <taxon>Pyriculariaceae</taxon>
        <taxon>Pyricularia</taxon>
    </lineage>
</organism>
<feature type="region of interest" description="Disordered" evidence="2">
    <location>
        <begin position="328"/>
        <end position="395"/>
    </location>
</feature>
<dbReference type="Proteomes" id="UP000011086">
    <property type="component" value="Unassembled WGS sequence"/>
</dbReference>
<dbReference type="PANTHER" id="PTHR31834:SF1">
    <property type="entry name" value="INITIATION-SPECIFIC ALPHA-1,6-MANNOSYLTRANSFERASE"/>
    <property type="match status" value="1"/>
</dbReference>
<comment type="similarity">
    <text evidence="1">Belongs to the glycosyltransferase 32 family.</text>
</comment>
<dbReference type="GO" id="GO:0000009">
    <property type="term" value="F:alpha-1,6-mannosyltransferase activity"/>
    <property type="evidence" value="ECO:0007669"/>
    <property type="project" value="InterPro"/>
</dbReference>
<keyword evidence="3" id="KW-1133">Transmembrane helix</keyword>
<proteinExistence type="inferred from homology"/>
<dbReference type="Pfam" id="PF04488">
    <property type="entry name" value="Gly_transf_sug"/>
    <property type="match status" value="1"/>
</dbReference>
<name>A0AA97PQC0_PYRO3</name>
<feature type="transmembrane region" description="Helical" evidence="3">
    <location>
        <begin position="30"/>
        <end position="47"/>
    </location>
</feature>
<dbReference type="Gene3D" id="3.90.550.20">
    <property type="match status" value="1"/>
</dbReference>
<evidence type="ECO:0000256" key="2">
    <source>
        <dbReference type="SAM" id="MobiDB-lite"/>
    </source>
</evidence>
<keyword evidence="3" id="KW-0472">Membrane</keyword>
<dbReference type="SUPFAM" id="SSF53448">
    <property type="entry name" value="Nucleotide-diphospho-sugar transferases"/>
    <property type="match status" value="1"/>
</dbReference>
<evidence type="ECO:0000256" key="3">
    <source>
        <dbReference type="SAM" id="Phobius"/>
    </source>
</evidence>
<dbReference type="AlphaFoldDB" id="A0AA97PQC0"/>
<reference evidence="4" key="1">
    <citation type="journal article" date="2012" name="PLoS Genet.">
        <title>Comparative analysis of the genomes of two field isolates of the rice blast fungus Magnaporthe oryzae.</title>
        <authorList>
            <person name="Xue M."/>
            <person name="Yang J."/>
            <person name="Li Z."/>
            <person name="Hu S."/>
            <person name="Yao N."/>
            <person name="Dean R.A."/>
            <person name="Zhao W."/>
            <person name="Shen M."/>
            <person name="Zhang H."/>
            <person name="Li C."/>
            <person name="Liu L."/>
            <person name="Cao L."/>
            <person name="Xu X."/>
            <person name="Xing Y."/>
            <person name="Hsiang T."/>
            <person name="Zhang Z."/>
            <person name="Xu J.R."/>
            <person name="Peng Y.L."/>
        </authorList>
    </citation>
    <scope>NUCLEOTIDE SEQUENCE</scope>
    <source>
        <strain evidence="4">Y34</strain>
    </source>
</reference>
<dbReference type="InterPro" id="IPR007577">
    <property type="entry name" value="GlycoTrfase_DXD_sugar-bd_CS"/>
</dbReference>
<keyword evidence="3" id="KW-0812">Transmembrane</keyword>
<dbReference type="PANTHER" id="PTHR31834">
    <property type="entry name" value="INITIATION-SPECIFIC ALPHA-1,6-MANNOSYLTRANSFERASE"/>
    <property type="match status" value="1"/>
</dbReference>
<evidence type="ECO:0000256" key="1">
    <source>
        <dbReference type="ARBA" id="ARBA00009003"/>
    </source>
</evidence>
<sequence>MAIGVADGNTMSTLLDQATQTISRPRYRKGLLTVLALTVLSTVWLYGTAIVQRTGQLVKHVNHSFRGPRYHSTWDDAYGVKSHADHLIPPNIWQIMLPKAWGDDTPVNTDTLKETATWLAMNRDYRYTLVGEDGGKGFVKHHFGDNETIVSLFNSLPNVGMKSDLLRYMLLYVEGGVYTDTDTVALKPIDQWVPRTFRNQTKLVVGIEFDQLDGGRWADIPHTIQFCQWTIAAAPRHPVFQMMISRIIESWEYLKREHNPDGQNPTWNPSNFEVLNSTGPAAWTDVVWEYLQTTDDSLTDLRNLSSLGPPRLFRDALVLPIDGFGMGQRHSGSTNDGSVPEGALHTGNSKPILGRPGPLRTATRRGPSSIKLFTSGASRSPRKTTVDLDTSPWYD</sequence>
<gene>
    <name evidence="4" type="ORF">OOU_Y34scaffold00174g17</name>
</gene>
<dbReference type="InterPro" id="IPR039367">
    <property type="entry name" value="Och1-like"/>
</dbReference>
<evidence type="ECO:0000313" key="4">
    <source>
        <dbReference type="EMBL" id="ELQ43052.1"/>
    </source>
</evidence>
<dbReference type="GO" id="GO:0006487">
    <property type="term" value="P:protein N-linked glycosylation"/>
    <property type="evidence" value="ECO:0007669"/>
    <property type="project" value="TreeGrafter"/>
</dbReference>
<protein>
    <submittedName>
        <fullName evidence="4">Initiation-specific alpha-1,6-mannosyltransferase</fullName>
    </submittedName>
</protein>
<dbReference type="EMBL" id="JH792938">
    <property type="protein sequence ID" value="ELQ43052.1"/>
    <property type="molecule type" value="Genomic_DNA"/>
</dbReference>
<dbReference type="GO" id="GO:0000136">
    <property type="term" value="C:mannan polymerase complex"/>
    <property type="evidence" value="ECO:0007669"/>
    <property type="project" value="TreeGrafter"/>
</dbReference>
<dbReference type="InterPro" id="IPR029044">
    <property type="entry name" value="Nucleotide-diphossugar_trans"/>
</dbReference>